<dbReference type="GO" id="GO:0006013">
    <property type="term" value="P:mannose metabolic process"/>
    <property type="evidence" value="ECO:0007669"/>
    <property type="project" value="InterPro"/>
</dbReference>
<evidence type="ECO:0000313" key="7">
    <source>
        <dbReference type="Proteomes" id="UP000282311"/>
    </source>
</evidence>
<dbReference type="AlphaFoldDB" id="A0A3B0C7J6"/>
<dbReference type="Pfam" id="PF09261">
    <property type="entry name" value="Alpha-mann_mid"/>
    <property type="match status" value="1"/>
</dbReference>
<gene>
    <name evidence="6" type="ORF">D7M11_20395</name>
</gene>
<dbReference type="GO" id="GO:0009313">
    <property type="term" value="P:oligosaccharide catabolic process"/>
    <property type="evidence" value="ECO:0007669"/>
    <property type="project" value="TreeGrafter"/>
</dbReference>
<dbReference type="Gene3D" id="2.60.40.1180">
    <property type="entry name" value="Golgi alpha-mannosidase II"/>
    <property type="match status" value="1"/>
</dbReference>
<dbReference type="GO" id="GO:0030246">
    <property type="term" value="F:carbohydrate binding"/>
    <property type="evidence" value="ECO:0007669"/>
    <property type="project" value="InterPro"/>
</dbReference>
<dbReference type="Gene3D" id="1.20.1270.50">
    <property type="entry name" value="Glycoside hydrolase family 38, central domain"/>
    <property type="match status" value="1"/>
</dbReference>
<protein>
    <submittedName>
        <fullName evidence="6">Alpha-mannosidase</fullName>
    </submittedName>
</protein>
<dbReference type="InterPro" id="IPR028995">
    <property type="entry name" value="Glyco_hydro_57/38_cen_sf"/>
</dbReference>
<dbReference type="PANTHER" id="PTHR46017:SF1">
    <property type="entry name" value="ALPHA-MANNOSIDASE 2C1"/>
    <property type="match status" value="1"/>
</dbReference>
<dbReference type="SUPFAM" id="SSF74650">
    <property type="entry name" value="Galactose mutarotase-like"/>
    <property type="match status" value="1"/>
</dbReference>
<name>A0A3B0C7J6_9BACL</name>
<dbReference type="InterPro" id="IPR037094">
    <property type="entry name" value="Glyco_hydro_38_cen_sf"/>
</dbReference>
<dbReference type="InterPro" id="IPR011330">
    <property type="entry name" value="Glyco_hydro/deAcase_b/a-brl"/>
</dbReference>
<reference evidence="6 7" key="1">
    <citation type="journal article" date="2007" name="Int. J. Syst. Evol. Microbiol.">
        <title>Paenibacillus ginsengarvi sp. nov., isolated from soil from ginseng cultivation.</title>
        <authorList>
            <person name="Yoon M.H."/>
            <person name="Ten L.N."/>
            <person name="Im W.T."/>
        </authorList>
    </citation>
    <scope>NUCLEOTIDE SEQUENCE [LARGE SCALE GENOMIC DNA]</scope>
    <source>
        <strain evidence="6 7">KCTC 13059</strain>
    </source>
</reference>
<dbReference type="FunFam" id="1.20.1270.50:FF:000004">
    <property type="entry name" value="alpha-mannosidase 2C1 isoform X1"/>
    <property type="match status" value="1"/>
</dbReference>
<evidence type="ECO:0000259" key="5">
    <source>
        <dbReference type="SMART" id="SM00872"/>
    </source>
</evidence>
<dbReference type="InterPro" id="IPR000602">
    <property type="entry name" value="Glyco_hydro_38_N"/>
</dbReference>
<dbReference type="SUPFAM" id="SSF88688">
    <property type="entry name" value="Families 57/38 glycoside transferase middle domain"/>
    <property type="match status" value="1"/>
</dbReference>
<dbReference type="CDD" id="cd10789">
    <property type="entry name" value="GH38N_AMII_ER_cytosolic"/>
    <property type="match status" value="1"/>
</dbReference>
<dbReference type="InterPro" id="IPR011013">
    <property type="entry name" value="Gal_mutarotase_sf_dom"/>
</dbReference>
<dbReference type="Pfam" id="PF07748">
    <property type="entry name" value="Glyco_hydro_38C"/>
    <property type="match status" value="1"/>
</dbReference>
<dbReference type="PANTHER" id="PTHR46017">
    <property type="entry name" value="ALPHA-MANNOSIDASE 2C1"/>
    <property type="match status" value="1"/>
</dbReference>
<evidence type="ECO:0000256" key="3">
    <source>
        <dbReference type="ARBA" id="ARBA00022801"/>
    </source>
</evidence>
<keyword evidence="7" id="KW-1185">Reference proteome</keyword>
<sequence length="952" mass="107013">MHMRTIDSRLRQLLGAAPNSYWDEKIKSKPGPYGERILSQLVFASELSKGNAHAFDEAITATLDYVERQIAEEGVIAKRTALQAEQLLTAVAPAAKSYDILCVAHAHIDMNWMWPWDETVSVTLDTFRTMLTLMEEYPSFVFSQSQASVYRIVQQYDPLMLEEIKRRVREGRWEVTASHWVEADKNMPNGESLTRQILYTKRYLSQLLGIDPASLNLDFEPDTFGHSVFVPEILTNAGVRYYYHCRGSDGPIAYRWVAPSGNSVVCYREPTWYNDPIQPILGSYVPQICRQTGLKTHLHVYGVGDHGGGPTRRDLERLHAMNDWPIFPNIRFGRFADYYKQLESVSGTLPVVKGEQNCVFTGCYTSQSRIKTANRIGEATLQEAELFSAAAGALAGAAYPRAAYEEAWRNVLFNQFHDILPGSGVIETREHALGLFQHTMAIANTNRKLALERIAAGIDTSDLGGPDEAGTVSEGAGVGYGTQAFQITQVERGQGSTRIVHLFNPSAQNREEPVEIVLWDWNYAIRTLIVKDSDGNETAYQMLDKGFHTYWGHHYMRLLIEAKVPACGYSTYTVSLGEEEFEPFFPTDPRVDREERFVLENELLQVTFHPVFATVISMIDKTTGTELIDTARPAGLFRLIQEDPGKGMTAWWVGRYMSAASVHDQVKLVKGQRGPLRQSLNYELRFGNSAMKVAVSLDRNSPYLKYRIECDWQEIGKKGKSIPQLNFHWPLGYTSPSYTYDVPFGTVEREPLGMDVPGNSYAFGKREEKEEGGNKPSIMLVTNNKYGFRGTDDSLAVSLIRSSFDPDPYPELGNHHKIEMAVCVIGSHSTNRELTEAAYRFNHPLNVLSGTTHPGTRTKDASFLRLIEGSVALSAVKMPENPEGKRWIVRVYETDGQAAIAKLQLFKPATDAWYVDSNEIRLQTGLFIRVDGEYVCFEVPAYSAAAVCIVFE</sequence>
<comment type="similarity">
    <text evidence="1">Belongs to the glycosyl hydrolase 38 family.</text>
</comment>
<dbReference type="Gene3D" id="3.20.110.10">
    <property type="entry name" value="Glycoside hydrolase 38, N terminal domain"/>
    <property type="match status" value="1"/>
</dbReference>
<dbReference type="InterPro" id="IPR015341">
    <property type="entry name" value="Glyco_hydro_38_cen"/>
</dbReference>
<proteinExistence type="inferred from homology"/>
<dbReference type="Gene3D" id="2.70.98.30">
    <property type="entry name" value="Golgi alpha-mannosidase II, domain 4"/>
    <property type="match status" value="1"/>
</dbReference>
<evidence type="ECO:0000256" key="4">
    <source>
        <dbReference type="ARBA" id="ARBA00023295"/>
    </source>
</evidence>
<keyword evidence="3" id="KW-0378">Hydrolase</keyword>
<dbReference type="Proteomes" id="UP000282311">
    <property type="component" value="Unassembled WGS sequence"/>
</dbReference>
<keyword evidence="4" id="KW-0326">Glycosidase</keyword>
<evidence type="ECO:0000313" key="6">
    <source>
        <dbReference type="EMBL" id="RKN80504.1"/>
    </source>
</evidence>
<dbReference type="EMBL" id="RBAH01000015">
    <property type="protein sequence ID" value="RKN80504.1"/>
    <property type="molecule type" value="Genomic_DNA"/>
</dbReference>
<keyword evidence="2" id="KW-0479">Metal-binding</keyword>
<evidence type="ECO:0000256" key="2">
    <source>
        <dbReference type="ARBA" id="ARBA00022723"/>
    </source>
</evidence>
<dbReference type="SMART" id="SM00872">
    <property type="entry name" value="Alpha-mann_mid"/>
    <property type="match status" value="1"/>
</dbReference>
<dbReference type="GO" id="GO:0004559">
    <property type="term" value="F:alpha-mannosidase activity"/>
    <property type="evidence" value="ECO:0007669"/>
    <property type="project" value="InterPro"/>
</dbReference>
<dbReference type="InterPro" id="IPR011682">
    <property type="entry name" value="Glyco_hydro_38_C"/>
</dbReference>
<dbReference type="SUPFAM" id="SSF88713">
    <property type="entry name" value="Glycoside hydrolase/deacetylase"/>
    <property type="match status" value="1"/>
</dbReference>
<dbReference type="GO" id="GO:0046872">
    <property type="term" value="F:metal ion binding"/>
    <property type="evidence" value="ECO:0007669"/>
    <property type="project" value="UniProtKB-KW"/>
</dbReference>
<organism evidence="6 7">
    <name type="scientific">Paenibacillus ginsengarvi</name>
    <dbReference type="NCBI Taxonomy" id="400777"/>
    <lineage>
        <taxon>Bacteria</taxon>
        <taxon>Bacillati</taxon>
        <taxon>Bacillota</taxon>
        <taxon>Bacilli</taxon>
        <taxon>Bacillales</taxon>
        <taxon>Paenibacillaceae</taxon>
        <taxon>Paenibacillus</taxon>
    </lineage>
</organism>
<dbReference type="Pfam" id="PF01074">
    <property type="entry name" value="Glyco_hydro_38N"/>
    <property type="match status" value="1"/>
</dbReference>
<dbReference type="InterPro" id="IPR027291">
    <property type="entry name" value="Glyco_hydro_38_N_sf"/>
</dbReference>
<evidence type="ECO:0000256" key="1">
    <source>
        <dbReference type="ARBA" id="ARBA00009792"/>
    </source>
</evidence>
<feature type="domain" description="Glycoside hydrolase family 38 central" evidence="5">
    <location>
        <begin position="358"/>
        <end position="436"/>
    </location>
</feature>
<comment type="caution">
    <text evidence="6">The sequence shown here is derived from an EMBL/GenBank/DDBJ whole genome shotgun (WGS) entry which is preliminary data.</text>
</comment>
<dbReference type="InterPro" id="IPR013780">
    <property type="entry name" value="Glyco_hydro_b"/>
</dbReference>
<accession>A0A3B0C7J6</accession>